<evidence type="ECO:0000313" key="1">
    <source>
        <dbReference type="EMBL" id="MFC1418678.1"/>
    </source>
</evidence>
<accession>A0ABV6VYP8</accession>
<keyword evidence="2" id="KW-1185">Reference proteome</keyword>
<dbReference type="EMBL" id="JBHFAB010000013">
    <property type="protein sequence ID" value="MFC1418678.1"/>
    <property type="molecule type" value="Genomic_DNA"/>
</dbReference>
<organism evidence="1 2">
    <name type="scientific">Streptacidiphilus cavernicola</name>
    <dbReference type="NCBI Taxonomy" id="3342716"/>
    <lineage>
        <taxon>Bacteria</taxon>
        <taxon>Bacillati</taxon>
        <taxon>Actinomycetota</taxon>
        <taxon>Actinomycetes</taxon>
        <taxon>Kitasatosporales</taxon>
        <taxon>Streptomycetaceae</taxon>
        <taxon>Streptacidiphilus</taxon>
    </lineage>
</organism>
<gene>
    <name evidence="1" type="ORF">ACEZDE_18870</name>
</gene>
<protein>
    <submittedName>
        <fullName evidence="1">Uncharacterized protein</fullName>
    </submittedName>
</protein>
<evidence type="ECO:0000313" key="2">
    <source>
        <dbReference type="Proteomes" id="UP001592531"/>
    </source>
</evidence>
<sequence>MNADDFTVQLLALHDTAVEMDDYSAAPRLLELYRRAAAGEDLEVLRVDLVELTEALDNEADWMEITGLDPRAPQPARRPWQWWSTGAKVRWACEEQLVEARVRSTNEHGNPEIVLVAPARTAAGRTVSAGDVWTAFPDSIHPL</sequence>
<comment type="caution">
    <text evidence="1">The sequence shown here is derived from an EMBL/GenBank/DDBJ whole genome shotgun (WGS) entry which is preliminary data.</text>
</comment>
<name>A0ABV6VYP8_9ACTN</name>
<proteinExistence type="predicted"/>
<reference evidence="1 2" key="1">
    <citation type="submission" date="2024-09" db="EMBL/GenBank/DDBJ databases">
        <authorList>
            <person name="Lee S.D."/>
        </authorList>
    </citation>
    <scope>NUCLEOTIDE SEQUENCE [LARGE SCALE GENOMIC DNA]</scope>
    <source>
        <strain evidence="1 2">N8-3</strain>
    </source>
</reference>
<dbReference type="Proteomes" id="UP001592531">
    <property type="component" value="Unassembled WGS sequence"/>
</dbReference>
<dbReference type="RefSeq" id="WP_380537474.1">
    <property type="nucleotide sequence ID" value="NZ_JBHFAB010000013.1"/>
</dbReference>